<evidence type="ECO:0000313" key="3">
    <source>
        <dbReference type="Proteomes" id="UP000219259"/>
    </source>
</evidence>
<dbReference type="Gene3D" id="3.40.1580.10">
    <property type="entry name" value="SMI1/KNR4-like"/>
    <property type="match status" value="1"/>
</dbReference>
<dbReference type="OrthoDB" id="8657476at2"/>
<proteinExistence type="predicted"/>
<dbReference type="EMBL" id="NSLJ01000056">
    <property type="protein sequence ID" value="PDP41953.1"/>
    <property type="molecule type" value="Genomic_DNA"/>
</dbReference>
<dbReference type="SMART" id="SM00860">
    <property type="entry name" value="SMI1_KNR4"/>
    <property type="match status" value="1"/>
</dbReference>
<name>A0A2A6E4Q0_TANFO</name>
<evidence type="ECO:0000313" key="2">
    <source>
        <dbReference type="EMBL" id="PDP41953.1"/>
    </source>
</evidence>
<reference evidence="2 3" key="1">
    <citation type="submission" date="2017-09" db="EMBL/GenBank/DDBJ databases">
        <title>Phase variable restriction modification systems are present in the genome sequences of periodontal pathogens Prevotella intermedia, Tannerella forsythia and Porphyromonas gingivalis.</title>
        <authorList>
            <person name="Haigh R.D."/>
            <person name="Crawford L."/>
            <person name="Ralph J."/>
            <person name="Wanford J."/>
            <person name="Vartoukian S.R."/>
            <person name="Hijazib K."/>
            <person name="Wade W."/>
            <person name="Oggioni M.R."/>
        </authorList>
    </citation>
    <scope>NUCLEOTIDE SEQUENCE [LARGE SCALE GENOMIC DNA]</scope>
    <source>
        <strain evidence="2 3">WW11663</strain>
    </source>
</reference>
<dbReference type="Proteomes" id="UP000219259">
    <property type="component" value="Unassembled WGS sequence"/>
</dbReference>
<dbReference type="InterPro" id="IPR037883">
    <property type="entry name" value="Knr4/Smi1-like_sf"/>
</dbReference>
<gene>
    <name evidence="2" type="ORF">CLI86_13225</name>
</gene>
<dbReference type="InterPro" id="IPR018958">
    <property type="entry name" value="Knr4/Smi1-like_dom"/>
</dbReference>
<sequence length="154" mass="18088">MTFMKLQLIEKGAIDSYKIIENEFNISLPKDYKEFLAKNNGAIVHDGYFFVEDLGEFILMDTLYGVKTKSRSQDIIFKNREYIDDIPSESILIGRDLGGGWLLLIHDKENDGIWYYDHSYFFKQSSDELNTYFICETFAEFMQMLENTVLPEDE</sequence>
<protein>
    <submittedName>
        <fullName evidence="2">SMI1/KNR4 family protein</fullName>
    </submittedName>
</protein>
<accession>A0A2A6E4Q0</accession>
<dbReference type="SUPFAM" id="SSF160631">
    <property type="entry name" value="SMI1/KNR4-like"/>
    <property type="match status" value="1"/>
</dbReference>
<dbReference type="AlphaFoldDB" id="A0A2A6E4Q0"/>
<dbReference type="Pfam" id="PF09346">
    <property type="entry name" value="SMI1_KNR4"/>
    <property type="match status" value="1"/>
</dbReference>
<feature type="domain" description="Knr4/Smi1-like" evidence="1">
    <location>
        <begin position="11"/>
        <end position="144"/>
    </location>
</feature>
<organism evidence="2 3">
    <name type="scientific">Tannerella forsythia</name>
    <name type="common">Bacteroides forsythus</name>
    <dbReference type="NCBI Taxonomy" id="28112"/>
    <lineage>
        <taxon>Bacteria</taxon>
        <taxon>Pseudomonadati</taxon>
        <taxon>Bacteroidota</taxon>
        <taxon>Bacteroidia</taxon>
        <taxon>Bacteroidales</taxon>
        <taxon>Tannerellaceae</taxon>
        <taxon>Tannerella</taxon>
    </lineage>
</organism>
<evidence type="ECO:0000259" key="1">
    <source>
        <dbReference type="SMART" id="SM00860"/>
    </source>
</evidence>
<comment type="caution">
    <text evidence="2">The sequence shown here is derived from an EMBL/GenBank/DDBJ whole genome shotgun (WGS) entry which is preliminary data.</text>
</comment>